<dbReference type="AlphaFoldDB" id="A0A9E4ZZU1"/>
<sequence length="44" mass="4855">MCLILVRLSGEYITNLLIIVQCQKEAPWPPWPYVVGPCAVVAIG</sequence>
<name>A0A9E4ZZU1_9EURY</name>
<dbReference type="EMBL" id="JAPVER010000020">
    <property type="protein sequence ID" value="MCZ3365405.1"/>
    <property type="molecule type" value="Genomic_DNA"/>
</dbReference>
<evidence type="ECO:0000313" key="1">
    <source>
        <dbReference type="EMBL" id="MCZ3365405.1"/>
    </source>
</evidence>
<evidence type="ECO:0000313" key="2">
    <source>
        <dbReference type="EMBL" id="MCZ3373156.1"/>
    </source>
</evidence>
<protein>
    <submittedName>
        <fullName evidence="1">Uncharacterized protein</fullName>
    </submittedName>
</protein>
<accession>A0A9E4ZZU1</accession>
<evidence type="ECO:0000313" key="3">
    <source>
        <dbReference type="Proteomes" id="UP001068021"/>
    </source>
</evidence>
<comment type="caution">
    <text evidence="1">The sequence shown here is derived from an EMBL/GenBank/DDBJ whole genome shotgun (WGS) entry which is preliminary data.</text>
</comment>
<organism evidence="1 3">
    <name type="scientific">Methanobacterium veterum</name>
    <dbReference type="NCBI Taxonomy" id="408577"/>
    <lineage>
        <taxon>Archaea</taxon>
        <taxon>Methanobacteriati</taxon>
        <taxon>Methanobacteriota</taxon>
        <taxon>Methanomada group</taxon>
        <taxon>Methanobacteria</taxon>
        <taxon>Methanobacteriales</taxon>
        <taxon>Methanobacteriaceae</taxon>
        <taxon>Methanobacterium</taxon>
    </lineage>
</organism>
<dbReference type="EMBL" id="JAPVES010000030">
    <property type="protein sequence ID" value="MCZ3373156.1"/>
    <property type="molecule type" value="Genomic_DNA"/>
</dbReference>
<reference evidence="1" key="1">
    <citation type="submission" date="2022-12" db="EMBL/GenBank/DDBJ databases">
        <title>Reclassification of two methanogenic archaea species isolated from the Kolyma lowland permafrost.</title>
        <authorList>
            <person name="Trubitsyn V.E."/>
            <person name="Rivkina E.M."/>
            <person name="Shcherbakova V.A."/>
        </authorList>
    </citation>
    <scope>NUCLEOTIDE SEQUENCE</scope>
    <source>
        <strain evidence="1">M2</strain>
        <strain evidence="2">MK4</strain>
    </source>
</reference>
<proteinExistence type="predicted"/>
<dbReference type="RefSeq" id="WP_269221194.1">
    <property type="nucleotide sequence ID" value="NZ_JAPVER010000020.1"/>
</dbReference>
<dbReference type="Proteomes" id="UP001074446">
    <property type="component" value="Unassembled WGS sequence"/>
</dbReference>
<gene>
    <name evidence="2" type="ORF">O3H35_10975</name>
    <name evidence="1" type="ORF">O3H54_05875</name>
</gene>
<keyword evidence="3" id="KW-1185">Reference proteome</keyword>
<dbReference type="Proteomes" id="UP001068021">
    <property type="component" value="Unassembled WGS sequence"/>
</dbReference>